<gene>
    <name evidence="1" type="ORF">EXN22_14185</name>
</gene>
<organism evidence="1 2">
    <name type="scientific">Pseudomonas tructae</name>
    <dbReference type="NCBI Taxonomy" id="2518644"/>
    <lineage>
        <taxon>Bacteria</taxon>
        <taxon>Pseudomonadati</taxon>
        <taxon>Pseudomonadota</taxon>
        <taxon>Gammaproteobacteria</taxon>
        <taxon>Pseudomonadales</taxon>
        <taxon>Pseudomonadaceae</taxon>
        <taxon>Pseudomonas</taxon>
    </lineage>
</organism>
<dbReference type="AlphaFoldDB" id="A0A411MJ17"/>
<dbReference type="EMBL" id="CP035952">
    <property type="protein sequence ID" value="QBF26784.1"/>
    <property type="molecule type" value="Genomic_DNA"/>
</dbReference>
<dbReference type="RefSeq" id="WP_130264651.1">
    <property type="nucleotide sequence ID" value="NZ_CP035952.1"/>
</dbReference>
<dbReference type="OrthoDB" id="5679620at2"/>
<dbReference type="Pfam" id="PF10008">
    <property type="entry name" value="DUF2251"/>
    <property type="match status" value="1"/>
</dbReference>
<keyword evidence="2" id="KW-1185">Reference proteome</keyword>
<dbReference type="Proteomes" id="UP000291130">
    <property type="component" value="Chromosome"/>
</dbReference>
<dbReference type="KEGG" id="ptk:EXN22_14185"/>
<proteinExistence type="predicted"/>
<name>A0A411MJ17_9PSED</name>
<accession>A0A411MJ17</accession>
<reference evidence="1 2" key="1">
    <citation type="submission" date="2019-02" db="EMBL/GenBank/DDBJ databases">
        <title>Complete genome sequence of Pseudomonas sp. SNU WT1 isolated from rainbow trout.</title>
        <authorList>
            <person name="Oh W.T."/>
            <person name="Park S.C."/>
        </authorList>
    </citation>
    <scope>NUCLEOTIDE SEQUENCE [LARGE SCALE GENOMIC DNA]</scope>
    <source>
        <strain evidence="1 2">SNU WT1</strain>
    </source>
</reference>
<evidence type="ECO:0000313" key="2">
    <source>
        <dbReference type="Proteomes" id="UP000291130"/>
    </source>
</evidence>
<dbReference type="InterPro" id="IPR014449">
    <property type="entry name" value="UCP007050_HI0931"/>
</dbReference>
<protein>
    <submittedName>
        <fullName evidence="1">DUF2251 domain-containing protein</fullName>
    </submittedName>
</protein>
<evidence type="ECO:0000313" key="1">
    <source>
        <dbReference type="EMBL" id="QBF26784.1"/>
    </source>
</evidence>
<sequence length="134" mass="14838">MPIYLAAEQQLNVGSATVIEAPAQEGPFVVVFEDDEETGYFYALDTSADDNPIQDALHIYNVDEISDREKPSTVKIGWSMDHSKAVLLINDHPHAVFDFAGKQGYCHSGFPPSVGKGWSLEGHEWKDDVLKLFA</sequence>